<dbReference type="CDD" id="cd02440">
    <property type="entry name" value="AdoMet_MTases"/>
    <property type="match status" value="1"/>
</dbReference>
<evidence type="ECO:0000256" key="2">
    <source>
        <dbReference type="ARBA" id="ARBA00022691"/>
    </source>
</evidence>
<keyword evidence="1 4" id="KW-0489">Methyltransferase</keyword>
<dbReference type="PROSITE" id="PS00092">
    <property type="entry name" value="N6_MTASE"/>
    <property type="match status" value="1"/>
</dbReference>
<keyword evidence="5" id="KW-1185">Reference proteome</keyword>
<dbReference type="GO" id="GO:0008757">
    <property type="term" value="F:S-adenosylmethionine-dependent methyltransferase activity"/>
    <property type="evidence" value="ECO:0007669"/>
    <property type="project" value="UniProtKB-ARBA"/>
</dbReference>
<dbReference type="Proteomes" id="UP000199392">
    <property type="component" value="Unassembled WGS sequence"/>
</dbReference>
<dbReference type="RefSeq" id="WP_092423603.1">
    <property type="nucleotide sequence ID" value="NZ_FNCL01000004.1"/>
</dbReference>
<accession>A0A1I6S7H8</accession>
<dbReference type="AlphaFoldDB" id="A0A1I6S7H8"/>
<dbReference type="SUPFAM" id="SSF53335">
    <property type="entry name" value="S-adenosyl-L-methionine-dependent methyltransferases"/>
    <property type="match status" value="1"/>
</dbReference>
<dbReference type="InterPro" id="IPR029063">
    <property type="entry name" value="SAM-dependent_MTases_sf"/>
</dbReference>
<feature type="domain" description="Methyltransferase small" evidence="3">
    <location>
        <begin position="40"/>
        <end position="135"/>
    </location>
</feature>
<sequence>MRVDPFAEDALHCDDFLGGQARIWQPKQGLGYRAGVDPVLLAASVEARPGEEVLELGCGAAPALICLGVRVTGLRLAGVEVQPAYAALARRNIAENGLQGMILEADLASPPAELKAQSFDHVLANPPYFEQGKRSVSPDAGIELAQAGALPLADWVALAAKRLKPRGTATFVQRVERLPELVGALSTHLGSVEVLPLASREGRAPRLILARGRKGGRAAFRLCPPLVLHAGASHLEDGDDYTNVVKAALRDGKPVSFDG</sequence>
<organism evidence="4 5">
    <name type="scientific">Alloyangia pacifica</name>
    <dbReference type="NCBI Taxonomy" id="311180"/>
    <lineage>
        <taxon>Bacteria</taxon>
        <taxon>Pseudomonadati</taxon>
        <taxon>Pseudomonadota</taxon>
        <taxon>Alphaproteobacteria</taxon>
        <taxon>Rhodobacterales</taxon>
        <taxon>Roseobacteraceae</taxon>
        <taxon>Alloyangia</taxon>
    </lineage>
</organism>
<dbReference type="InterPro" id="IPR050210">
    <property type="entry name" value="tRNA_Adenine-N(6)_MTase"/>
</dbReference>
<dbReference type="PANTHER" id="PTHR47739:SF1">
    <property type="entry name" value="TRNA1(VAL) (ADENINE(37)-N6)-METHYLTRANSFERASE"/>
    <property type="match status" value="1"/>
</dbReference>
<evidence type="ECO:0000259" key="3">
    <source>
        <dbReference type="Pfam" id="PF05175"/>
    </source>
</evidence>
<evidence type="ECO:0000313" key="4">
    <source>
        <dbReference type="EMBL" id="SFS72830.1"/>
    </source>
</evidence>
<dbReference type="InterPro" id="IPR002052">
    <property type="entry name" value="DNA_methylase_N6_adenine_CS"/>
</dbReference>
<gene>
    <name evidence="4" type="ORF">SAMN04488050_104168</name>
</gene>
<dbReference type="OrthoDB" id="5489421at2"/>
<evidence type="ECO:0000313" key="5">
    <source>
        <dbReference type="Proteomes" id="UP000199392"/>
    </source>
</evidence>
<evidence type="ECO:0000256" key="1">
    <source>
        <dbReference type="ARBA" id="ARBA00022603"/>
    </source>
</evidence>
<proteinExistence type="predicted"/>
<protein>
    <submittedName>
        <fullName evidence="4">tRNA1(Val) A37 N6-methylase TrmN6</fullName>
    </submittedName>
</protein>
<dbReference type="Pfam" id="PF05175">
    <property type="entry name" value="MTS"/>
    <property type="match status" value="1"/>
</dbReference>
<dbReference type="GO" id="GO:0003676">
    <property type="term" value="F:nucleic acid binding"/>
    <property type="evidence" value="ECO:0007669"/>
    <property type="project" value="InterPro"/>
</dbReference>
<name>A0A1I6S7H8_9RHOB</name>
<dbReference type="GO" id="GO:0008170">
    <property type="term" value="F:N-methyltransferase activity"/>
    <property type="evidence" value="ECO:0007669"/>
    <property type="project" value="UniProtKB-ARBA"/>
</dbReference>
<reference evidence="5" key="1">
    <citation type="submission" date="2016-10" db="EMBL/GenBank/DDBJ databases">
        <authorList>
            <person name="Varghese N."/>
            <person name="Submissions S."/>
        </authorList>
    </citation>
    <scope>NUCLEOTIDE SEQUENCE [LARGE SCALE GENOMIC DNA]</scope>
    <source>
        <strain evidence="5">DSM 26894</strain>
    </source>
</reference>
<dbReference type="PANTHER" id="PTHR47739">
    <property type="entry name" value="TRNA1(VAL) (ADENINE(37)-N6)-METHYLTRANSFERASE"/>
    <property type="match status" value="1"/>
</dbReference>
<dbReference type="GO" id="GO:0032259">
    <property type="term" value="P:methylation"/>
    <property type="evidence" value="ECO:0007669"/>
    <property type="project" value="UniProtKB-KW"/>
</dbReference>
<dbReference type="STRING" id="311180.SAMN04488050_104168"/>
<dbReference type="EMBL" id="FOZW01000004">
    <property type="protein sequence ID" value="SFS72830.1"/>
    <property type="molecule type" value="Genomic_DNA"/>
</dbReference>
<keyword evidence="1 4" id="KW-0808">Transferase</keyword>
<dbReference type="Gene3D" id="3.40.50.150">
    <property type="entry name" value="Vaccinia Virus protein VP39"/>
    <property type="match status" value="1"/>
</dbReference>
<keyword evidence="2" id="KW-0949">S-adenosyl-L-methionine</keyword>
<dbReference type="InterPro" id="IPR007848">
    <property type="entry name" value="Small_mtfrase_dom"/>
</dbReference>